<dbReference type="PANTHER" id="PTHR22807">
    <property type="entry name" value="NOP2 YEAST -RELATED NOL1/NOP2/FMU SUN DOMAIN-CONTAINING"/>
    <property type="match status" value="1"/>
</dbReference>
<dbReference type="PROSITE" id="PS51686">
    <property type="entry name" value="SAM_MT_RSMB_NOP"/>
    <property type="match status" value="1"/>
</dbReference>
<organism evidence="8 9">
    <name type="scientific">Pseudooceanicola spongiae</name>
    <dbReference type="NCBI Taxonomy" id="2613965"/>
    <lineage>
        <taxon>Bacteria</taxon>
        <taxon>Pseudomonadati</taxon>
        <taxon>Pseudomonadota</taxon>
        <taxon>Alphaproteobacteria</taxon>
        <taxon>Rhodobacterales</taxon>
        <taxon>Paracoccaceae</taxon>
        <taxon>Pseudooceanicola</taxon>
    </lineage>
</organism>
<dbReference type="PANTHER" id="PTHR22807:SF53">
    <property type="entry name" value="RIBOSOMAL RNA SMALL SUBUNIT METHYLTRANSFERASE B-RELATED"/>
    <property type="match status" value="1"/>
</dbReference>
<evidence type="ECO:0000256" key="4">
    <source>
        <dbReference type="ARBA" id="ARBA00022884"/>
    </source>
</evidence>
<sequence>MTPAARIATAAELLDEILAGTAAEKVLTGWARRSRFAGSKDRAAVRDHVFDALRCMRSFAALGGAMTGRGLVIGMARSAGTDPETIFTGEGHGAAALSDAERSAGHAPESGAEAGDMPDWVWPHLTRALDEDAVTVAEVLRHRAPVYIRVNTSLTSAEDLTRELAAEGILTTPGPLAPTALEVTEGARRLTSTIAFGEGQFEMQDAASQAVCAAVPVQDGQSVLDYCAGGGGKTLALGARAKLHLTAHDVAPERMRDLPSRARRAGIDVHLAETEALAELAPFDVVLCDVPCSGSGAWRRAPEGKWRLTEERLAQLLGIQAQILDEAAALVAPKGVLAYATCSLFEAENTDQIDAFLTRTEGWQLETSRRLTPLEGGDGFFFACLRRI</sequence>
<gene>
    <name evidence="8" type="ORF">F3W81_05330</name>
</gene>
<dbReference type="InterPro" id="IPR049560">
    <property type="entry name" value="MeTrfase_RsmB-F_NOP2_cat"/>
</dbReference>
<keyword evidence="4 5" id="KW-0694">RNA-binding</keyword>
<dbReference type="GO" id="GO:0001510">
    <property type="term" value="P:RNA methylation"/>
    <property type="evidence" value="ECO:0007669"/>
    <property type="project" value="InterPro"/>
</dbReference>
<dbReference type="EMBL" id="CP045201">
    <property type="protein sequence ID" value="QOL80294.1"/>
    <property type="molecule type" value="Genomic_DNA"/>
</dbReference>
<dbReference type="PRINTS" id="PR02008">
    <property type="entry name" value="RCMTFAMILY"/>
</dbReference>
<dbReference type="GO" id="GO:0003723">
    <property type="term" value="F:RNA binding"/>
    <property type="evidence" value="ECO:0007669"/>
    <property type="project" value="UniProtKB-UniRule"/>
</dbReference>
<keyword evidence="3 5" id="KW-0949">S-adenosyl-L-methionine</keyword>
<reference evidence="8 9" key="1">
    <citation type="submission" date="2019-10" db="EMBL/GenBank/DDBJ databases">
        <title>Pseudopuniceibacterium sp. HQ09 islated from Antarctica.</title>
        <authorList>
            <person name="Liao L."/>
            <person name="Su S."/>
            <person name="Chen B."/>
            <person name="Yu Y."/>
        </authorList>
    </citation>
    <scope>NUCLEOTIDE SEQUENCE [LARGE SCALE GENOMIC DNA]</scope>
    <source>
        <strain evidence="8 9">HQ09</strain>
    </source>
</reference>
<dbReference type="GO" id="GO:0008173">
    <property type="term" value="F:RNA methyltransferase activity"/>
    <property type="evidence" value="ECO:0007669"/>
    <property type="project" value="InterPro"/>
</dbReference>
<evidence type="ECO:0000256" key="2">
    <source>
        <dbReference type="ARBA" id="ARBA00022679"/>
    </source>
</evidence>
<dbReference type="KEGG" id="pshq:F3W81_05330"/>
<dbReference type="SUPFAM" id="SSF53335">
    <property type="entry name" value="S-adenosyl-L-methionine-dependent methyltransferases"/>
    <property type="match status" value="1"/>
</dbReference>
<feature type="active site" description="Nucleophile" evidence="5">
    <location>
        <position position="342"/>
    </location>
</feature>
<dbReference type="CDD" id="cd02440">
    <property type="entry name" value="AdoMet_MTases"/>
    <property type="match status" value="1"/>
</dbReference>
<dbReference type="AlphaFoldDB" id="A0A7L9WKD4"/>
<comment type="caution">
    <text evidence="5">Lacks conserved residue(s) required for the propagation of feature annotation.</text>
</comment>
<dbReference type="InterPro" id="IPR029063">
    <property type="entry name" value="SAM-dependent_MTases_sf"/>
</dbReference>
<evidence type="ECO:0000259" key="7">
    <source>
        <dbReference type="PROSITE" id="PS51686"/>
    </source>
</evidence>
<evidence type="ECO:0000256" key="1">
    <source>
        <dbReference type="ARBA" id="ARBA00022603"/>
    </source>
</evidence>
<dbReference type="InterPro" id="IPR001678">
    <property type="entry name" value="MeTrfase_RsmB-F_NOP2_dom"/>
</dbReference>
<dbReference type="Gene3D" id="3.40.50.150">
    <property type="entry name" value="Vaccinia Virus protein VP39"/>
    <property type="match status" value="1"/>
</dbReference>
<dbReference type="Pfam" id="PF22458">
    <property type="entry name" value="RsmF-B_ferredox"/>
    <property type="match status" value="1"/>
</dbReference>
<evidence type="ECO:0000313" key="8">
    <source>
        <dbReference type="EMBL" id="QOL80294.1"/>
    </source>
</evidence>
<dbReference type="InterPro" id="IPR023267">
    <property type="entry name" value="RCMT"/>
</dbReference>
<dbReference type="InterPro" id="IPR054728">
    <property type="entry name" value="RsmB-like_ferredoxin"/>
</dbReference>
<dbReference type="Gene3D" id="3.30.70.1170">
    <property type="entry name" value="Sun protein, domain 3"/>
    <property type="match status" value="1"/>
</dbReference>
<accession>A0A7L9WKD4</accession>
<evidence type="ECO:0000256" key="3">
    <source>
        <dbReference type="ARBA" id="ARBA00022691"/>
    </source>
</evidence>
<evidence type="ECO:0000256" key="5">
    <source>
        <dbReference type="PROSITE-ProRule" id="PRU01023"/>
    </source>
</evidence>
<feature type="binding site" evidence="5">
    <location>
        <position position="249"/>
    </location>
    <ligand>
        <name>S-adenosyl-L-methionine</name>
        <dbReference type="ChEBI" id="CHEBI:59789"/>
    </ligand>
</feature>
<dbReference type="Pfam" id="PF01189">
    <property type="entry name" value="Methyltr_RsmB-F"/>
    <property type="match status" value="1"/>
</dbReference>
<protein>
    <submittedName>
        <fullName evidence="8">RsmB/NOP family class I SAM-dependent RNA methyltransferase</fullName>
    </submittedName>
</protein>
<comment type="similarity">
    <text evidence="5">Belongs to the class I-like SAM-binding methyltransferase superfamily. RsmB/NOP family.</text>
</comment>
<dbReference type="RefSeq" id="WP_193082613.1">
    <property type="nucleotide sequence ID" value="NZ_CP045201.1"/>
</dbReference>
<feature type="binding site" evidence="5">
    <location>
        <position position="289"/>
    </location>
    <ligand>
        <name>S-adenosyl-L-methionine</name>
        <dbReference type="ChEBI" id="CHEBI:59789"/>
    </ligand>
</feature>
<dbReference type="Proteomes" id="UP000594118">
    <property type="component" value="Chromosome"/>
</dbReference>
<proteinExistence type="inferred from homology"/>
<keyword evidence="1 5" id="KW-0489">Methyltransferase</keyword>
<evidence type="ECO:0000256" key="6">
    <source>
        <dbReference type="SAM" id="MobiDB-lite"/>
    </source>
</evidence>
<feature type="domain" description="SAM-dependent MTase RsmB/NOP-type" evidence="7">
    <location>
        <begin position="136"/>
        <end position="388"/>
    </location>
</feature>
<name>A0A7L9WKD4_9RHOB</name>
<keyword evidence="2 5" id="KW-0808">Transferase</keyword>
<evidence type="ECO:0000313" key="9">
    <source>
        <dbReference type="Proteomes" id="UP000594118"/>
    </source>
</evidence>
<keyword evidence="9" id="KW-1185">Reference proteome</keyword>
<feature type="region of interest" description="Disordered" evidence="6">
    <location>
        <begin position="98"/>
        <end position="117"/>
    </location>
</feature>